<feature type="region of interest" description="Disordered" evidence="1">
    <location>
        <begin position="1"/>
        <end position="25"/>
    </location>
</feature>
<gene>
    <name evidence="2" type="ORF">JOF36_007366</name>
</gene>
<evidence type="ECO:0000256" key="1">
    <source>
        <dbReference type="SAM" id="MobiDB-lite"/>
    </source>
</evidence>
<proteinExistence type="predicted"/>
<dbReference type="EMBL" id="JAGINU010000003">
    <property type="protein sequence ID" value="MBP2371593.1"/>
    <property type="molecule type" value="Genomic_DNA"/>
</dbReference>
<sequence>MGFLARRTPTPPGPAAASGPPAAPVTPVRLNWHHDRPFGWKALPEPARHALASAGWATTAPLAASSYTPTTRRDAGGRYWRDTDAWWIDRDTLLIVRAREALERLGTGPDGRPQLRRACGGGTVRFTTHPLTGPSPTGQRWRRPQQPTGPVGGPGDVRLTDASIELLPRAVQAEIGRPTGQVAIRSYPPHGGYYDRVYAYRRVSPAELLVVAAVRECGAYPDPDTAIDAADWHITTYRPQVGAPAESAVAM</sequence>
<feature type="compositionally biased region" description="Low complexity" evidence="1">
    <location>
        <begin position="15"/>
        <end position="25"/>
    </location>
</feature>
<reference evidence="2 3" key="1">
    <citation type="submission" date="2021-03" db="EMBL/GenBank/DDBJ databases">
        <title>Sequencing the genomes of 1000 actinobacteria strains.</title>
        <authorList>
            <person name="Klenk H.-P."/>
        </authorList>
    </citation>
    <scope>NUCLEOTIDE SEQUENCE [LARGE SCALE GENOMIC DNA]</scope>
    <source>
        <strain evidence="2 3">DSM 45256</strain>
    </source>
</reference>
<dbReference type="Proteomes" id="UP001519295">
    <property type="component" value="Unassembled WGS sequence"/>
</dbReference>
<name>A0ABS4W5V3_9PSEU</name>
<dbReference type="RefSeq" id="WP_210036733.1">
    <property type="nucleotide sequence ID" value="NZ_JAGINU010000003.1"/>
</dbReference>
<accession>A0ABS4W5V3</accession>
<comment type="caution">
    <text evidence="2">The sequence shown here is derived from an EMBL/GenBank/DDBJ whole genome shotgun (WGS) entry which is preliminary data.</text>
</comment>
<feature type="compositionally biased region" description="Polar residues" evidence="1">
    <location>
        <begin position="125"/>
        <end position="138"/>
    </location>
</feature>
<evidence type="ECO:0000313" key="3">
    <source>
        <dbReference type="Proteomes" id="UP001519295"/>
    </source>
</evidence>
<evidence type="ECO:0000313" key="2">
    <source>
        <dbReference type="EMBL" id="MBP2371593.1"/>
    </source>
</evidence>
<organism evidence="2 3">
    <name type="scientific">Pseudonocardia parietis</name>
    <dbReference type="NCBI Taxonomy" id="570936"/>
    <lineage>
        <taxon>Bacteria</taxon>
        <taxon>Bacillati</taxon>
        <taxon>Actinomycetota</taxon>
        <taxon>Actinomycetes</taxon>
        <taxon>Pseudonocardiales</taxon>
        <taxon>Pseudonocardiaceae</taxon>
        <taxon>Pseudonocardia</taxon>
    </lineage>
</organism>
<feature type="region of interest" description="Disordered" evidence="1">
    <location>
        <begin position="121"/>
        <end position="156"/>
    </location>
</feature>
<protein>
    <submittedName>
        <fullName evidence="2">Uncharacterized protein</fullName>
    </submittedName>
</protein>
<keyword evidence="3" id="KW-1185">Reference proteome</keyword>